<dbReference type="GeneTree" id="ENSGT00940000177246"/>
<dbReference type="Ensembl" id="ENSMZET00005028737.1">
    <property type="protein sequence ID" value="ENSMZEP00005027849.1"/>
    <property type="gene ID" value="ENSMZEG00005020771.1"/>
</dbReference>
<dbReference type="GO" id="GO:0007166">
    <property type="term" value="P:cell surface receptor signaling pathway"/>
    <property type="evidence" value="ECO:0007669"/>
    <property type="project" value="TreeGrafter"/>
</dbReference>
<keyword evidence="4" id="KW-1185">Reference proteome</keyword>
<dbReference type="SUPFAM" id="SSF48726">
    <property type="entry name" value="Immunoglobulin"/>
    <property type="match status" value="1"/>
</dbReference>
<evidence type="ECO:0000313" key="4">
    <source>
        <dbReference type="Proteomes" id="UP000265160"/>
    </source>
</evidence>
<reference evidence="3 4" key="1">
    <citation type="journal article" date="2014" name="Nature">
        <title>The genomic substrate for adaptive radiation in African cichlid fish.</title>
        <authorList>
            <person name="Brawand D."/>
            <person name="Wagner C.E."/>
            <person name="Li Y.I."/>
            <person name="Malinsky M."/>
            <person name="Keller I."/>
            <person name="Fan S."/>
            <person name="Simakov O."/>
            <person name="Ng A.Y."/>
            <person name="Lim Z.W."/>
            <person name="Bezault E."/>
            <person name="Turner-Maier J."/>
            <person name="Johnson J."/>
            <person name="Alcazar R."/>
            <person name="Noh H.J."/>
            <person name="Russell P."/>
            <person name="Aken B."/>
            <person name="Alfoldi J."/>
            <person name="Amemiya C."/>
            <person name="Azzouzi N."/>
            <person name="Baroiller J.F."/>
            <person name="Barloy-Hubler F."/>
            <person name="Berlin A."/>
            <person name="Bloomquist R."/>
            <person name="Carleton K.L."/>
            <person name="Conte M.A."/>
            <person name="D'Cotta H."/>
            <person name="Eshel O."/>
            <person name="Gaffney L."/>
            <person name="Galibert F."/>
            <person name="Gante H.F."/>
            <person name="Gnerre S."/>
            <person name="Greuter L."/>
            <person name="Guyon R."/>
            <person name="Haddad N.S."/>
            <person name="Haerty W."/>
            <person name="Harris R.M."/>
            <person name="Hofmann H.A."/>
            <person name="Hourlier T."/>
            <person name="Hulata G."/>
            <person name="Jaffe D.B."/>
            <person name="Lara M."/>
            <person name="Lee A.P."/>
            <person name="MacCallum I."/>
            <person name="Mwaiko S."/>
            <person name="Nikaido M."/>
            <person name="Nishihara H."/>
            <person name="Ozouf-Costaz C."/>
            <person name="Penman D.J."/>
            <person name="Przybylski D."/>
            <person name="Rakotomanga M."/>
            <person name="Renn S.C.P."/>
            <person name="Ribeiro F.J."/>
            <person name="Ron M."/>
            <person name="Salzburger W."/>
            <person name="Sanchez-Pulido L."/>
            <person name="Santos M.E."/>
            <person name="Searle S."/>
            <person name="Sharpe T."/>
            <person name="Swofford R."/>
            <person name="Tan F.J."/>
            <person name="Williams L."/>
            <person name="Young S."/>
            <person name="Yin S."/>
            <person name="Okada N."/>
            <person name="Kocher T.D."/>
            <person name="Miska E.A."/>
            <person name="Lander E.S."/>
            <person name="Venkatesh B."/>
            <person name="Fernald R.D."/>
            <person name="Meyer A."/>
            <person name="Ponting C.P."/>
            <person name="Streelman J.T."/>
            <person name="Lindblad-Toh K."/>
            <person name="Seehausen O."/>
            <person name="Di Palma F."/>
        </authorList>
    </citation>
    <scope>NUCLEOTIDE SEQUENCE</scope>
</reference>
<name>A0A3P9D0G8_9CICH</name>
<evidence type="ECO:0008006" key="5">
    <source>
        <dbReference type="Google" id="ProtNLM"/>
    </source>
</evidence>
<accession>A0A3P9D0G8</accession>
<keyword evidence="2" id="KW-1015">Disulfide bond</keyword>
<proteinExistence type="predicted"/>
<dbReference type="GO" id="GO:0009897">
    <property type="term" value="C:external side of plasma membrane"/>
    <property type="evidence" value="ECO:0007669"/>
    <property type="project" value="TreeGrafter"/>
</dbReference>
<dbReference type="InterPro" id="IPR013783">
    <property type="entry name" value="Ig-like_fold"/>
</dbReference>
<dbReference type="AlphaFoldDB" id="A0A3P9D0G8"/>
<dbReference type="PANTHER" id="PTHR11481:SF60">
    <property type="entry name" value="IG-LIKE DOMAIN-CONTAINING PROTEIN"/>
    <property type="match status" value="1"/>
</dbReference>
<evidence type="ECO:0000256" key="1">
    <source>
        <dbReference type="ARBA" id="ARBA00022729"/>
    </source>
</evidence>
<dbReference type="GO" id="GO:0004888">
    <property type="term" value="F:transmembrane signaling receptor activity"/>
    <property type="evidence" value="ECO:0007669"/>
    <property type="project" value="TreeGrafter"/>
</dbReference>
<organism evidence="3 4">
    <name type="scientific">Maylandia zebra</name>
    <name type="common">zebra mbuna</name>
    <dbReference type="NCBI Taxonomy" id="106582"/>
    <lineage>
        <taxon>Eukaryota</taxon>
        <taxon>Metazoa</taxon>
        <taxon>Chordata</taxon>
        <taxon>Craniata</taxon>
        <taxon>Vertebrata</taxon>
        <taxon>Euteleostomi</taxon>
        <taxon>Actinopterygii</taxon>
        <taxon>Neopterygii</taxon>
        <taxon>Teleostei</taxon>
        <taxon>Neoteleostei</taxon>
        <taxon>Acanthomorphata</taxon>
        <taxon>Ovalentaria</taxon>
        <taxon>Cichlomorphae</taxon>
        <taxon>Cichliformes</taxon>
        <taxon>Cichlidae</taxon>
        <taxon>African cichlids</taxon>
        <taxon>Pseudocrenilabrinae</taxon>
        <taxon>Haplochromini</taxon>
        <taxon>Maylandia</taxon>
        <taxon>Maylandia zebra complex</taxon>
    </lineage>
</organism>
<dbReference type="Gene3D" id="2.60.40.10">
    <property type="entry name" value="Immunoglobulins"/>
    <property type="match status" value="1"/>
</dbReference>
<reference evidence="3" key="3">
    <citation type="submission" date="2025-09" db="UniProtKB">
        <authorList>
            <consortium name="Ensembl"/>
        </authorList>
    </citation>
    <scope>IDENTIFICATION</scope>
</reference>
<keyword evidence="1" id="KW-0732">Signal</keyword>
<sequence>MTTQDTPTVILEPSWPQIYSSETVTVRCEGSQSLFVWRDGTLIRPPTSEYIISRATEADSGGYSCCTMSLSVCSDIITLTVSCDPGVFFFFFSLSSPPLLTVSSPFGFLSFSPPLSLIHSPCPIY</sequence>
<dbReference type="PANTHER" id="PTHR11481">
    <property type="entry name" value="IMMUNOGLOBULIN FC RECEPTOR"/>
    <property type="match status" value="1"/>
</dbReference>
<dbReference type="Proteomes" id="UP000265160">
    <property type="component" value="LG3"/>
</dbReference>
<dbReference type="InterPro" id="IPR036179">
    <property type="entry name" value="Ig-like_dom_sf"/>
</dbReference>
<dbReference type="GO" id="GO:0006955">
    <property type="term" value="P:immune response"/>
    <property type="evidence" value="ECO:0007669"/>
    <property type="project" value="TreeGrafter"/>
</dbReference>
<reference evidence="3" key="2">
    <citation type="submission" date="2025-08" db="UniProtKB">
        <authorList>
            <consortium name="Ensembl"/>
        </authorList>
    </citation>
    <scope>IDENTIFICATION</scope>
</reference>
<dbReference type="Pfam" id="PF13895">
    <property type="entry name" value="Ig_2"/>
    <property type="match status" value="1"/>
</dbReference>
<dbReference type="InterPro" id="IPR050488">
    <property type="entry name" value="Ig_Fc_receptor"/>
</dbReference>
<evidence type="ECO:0000313" key="3">
    <source>
        <dbReference type="Ensembl" id="ENSMZEP00005027849.1"/>
    </source>
</evidence>
<evidence type="ECO:0000256" key="2">
    <source>
        <dbReference type="ARBA" id="ARBA00023157"/>
    </source>
</evidence>
<protein>
    <recommendedName>
        <fullName evidence="5">Ig-like domain-containing protein</fullName>
    </recommendedName>
</protein>